<sequence>MSCKQKRDKITSFLFVVIFCFHTFQISHSLSLGQWEKGLTSYKVQEATATEWERIKHDNDAQQGQVIQAPSLRKSTQRGLPELRPESATFPAEPIPYRSPTLDNHLSWIVGNIRTEPRSSASDSKDGYQADFAGFHGVQGKIMVPSLDSRPHFSEWLATGPVVQCHNSIMSVTASGEGFTHLFVDREWKVCAAPVVAGQPTEYLLSGADVNSCPLLFSVCPLSLLLHIWHGRADTWAGAGRTNTKSHRYLLRY</sequence>
<dbReference type="AlphaFoldDB" id="A0A5J5DNX1"/>
<evidence type="ECO:0000256" key="1">
    <source>
        <dbReference type="SAM" id="MobiDB-lite"/>
    </source>
</evidence>
<organism evidence="2 3">
    <name type="scientific">Etheostoma spectabile</name>
    <name type="common">orangethroat darter</name>
    <dbReference type="NCBI Taxonomy" id="54343"/>
    <lineage>
        <taxon>Eukaryota</taxon>
        <taxon>Metazoa</taxon>
        <taxon>Chordata</taxon>
        <taxon>Craniata</taxon>
        <taxon>Vertebrata</taxon>
        <taxon>Euteleostomi</taxon>
        <taxon>Actinopterygii</taxon>
        <taxon>Neopterygii</taxon>
        <taxon>Teleostei</taxon>
        <taxon>Neoteleostei</taxon>
        <taxon>Acanthomorphata</taxon>
        <taxon>Eupercaria</taxon>
        <taxon>Perciformes</taxon>
        <taxon>Percoidei</taxon>
        <taxon>Percidae</taxon>
        <taxon>Etheostomatinae</taxon>
        <taxon>Etheostoma</taxon>
    </lineage>
</organism>
<proteinExistence type="predicted"/>
<reference evidence="2 3" key="1">
    <citation type="submission" date="2019-08" db="EMBL/GenBank/DDBJ databases">
        <title>A chromosome-level genome assembly, high-density linkage maps, and genome scans reveal the genomic architecture of hybrid incompatibilities underlying speciation via character displacement in darters (Percidae: Etheostominae).</title>
        <authorList>
            <person name="Moran R.L."/>
            <person name="Catchen J.M."/>
            <person name="Fuller R.C."/>
        </authorList>
    </citation>
    <scope>NUCLEOTIDE SEQUENCE [LARGE SCALE GENOMIC DNA]</scope>
    <source>
        <strain evidence="2">EspeVRDwgs_2016</strain>
        <tissue evidence="2">Muscle</tissue>
    </source>
</reference>
<dbReference type="Proteomes" id="UP000327493">
    <property type="component" value="Chromosome 2"/>
</dbReference>
<keyword evidence="3" id="KW-1185">Reference proteome</keyword>
<evidence type="ECO:0000313" key="2">
    <source>
        <dbReference type="EMBL" id="KAA8594910.1"/>
    </source>
</evidence>
<evidence type="ECO:0000313" key="3">
    <source>
        <dbReference type="Proteomes" id="UP000327493"/>
    </source>
</evidence>
<feature type="region of interest" description="Disordered" evidence="1">
    <location>
        <begin position="72"/>
        <end position="95"/>
    </location>
</feature>
<dbReference type="EMBL" id="VOFY01000002">
    <property type="protein sequence ID" value="KAA8594910.1"/>
    <property type="molecule type" value="Genomic_DNA"/>
</dbReference>
<comment type="caution">
    <text evidence="2">The sequence shown here is derived from an EMBL/GenBank/DDBJ whole genome shotgun (WGS) entry which is preliminary data.</text>
</comment>
<gene>
    <name evidence="2" type="ORF">FQN60_012045</name>
</gene>
<accession>A0A5J5DNX1</accession>
<name>A0A5J5DNX1_9PERO</name>
<protein>
    <submittedName>
        <fullName evidence="2">Uncharacterized protein</fullName>
    </submittedName>
</protein>